<evidence type="ECO:0000313" key="10">
    <source>
        <dbReference type="EMBL" id="EJZ84207.1"/>
    </source>
</evidence>
<dbReference type="eggNOG" id="COG3944">
    <property type="taxonomic scope" value="Bacteria"/>
</dbReference>
<feature type="transmembrane region" description="Helical" evidence="7">
    <location>
        <begin position="49"/>
        <end position="71"/>
    </location>
</feature>
<dbReference type="PANTHER" id="PTHR32309:SF13">
    <property type="entry name" value="FERRIC ENTEROBACTIN TRANSPORT PROTEIN FEPE"/>
    <property type="match status" value="1"/>
</dbReference>
<evidence type="ECO:0000313" key="11">
    <source>
        <dbReference type="Proteomes" id="UP000006069"/>
    </source>
</evidence>
<dbReference type="Pfam" id="PF02706">
    <property type="entry name" value="Wzz"/>
    <property type="match status" value="1"/>
</dbReference>
<comment type="similarity">
    <text evidence="2">Belongs to the CpsC/CapA family.</text>
</comment>
<evidence type="ECO:0000256" key="5">
    <source>
        <dbReference type="ARBA" id="ARBA00022989"/>
    </source>
</evidence>
<evidence type="ECO:0000259" key="9">
    <source>
        <dbReference type="Pfam" id="PF13807"/>
    </source>
</evidence>
<keyword evidence="11" id="KW-1185">Reference proteome</keyword>
<dbReference type="InterPro" id="IPR050445">
    <property type="entry name" value="Bact_polysacc_biosynth/exp"/>
</dbReference>
<organism evidence="10 11">
    <name type="scientific">Slackia piriformis YIT 12062</name>
    <dbReference type="NCBI Taxonomy" id="742818"/>
    <lineage>
        <taxon>Bacteria</taxon>
        <taxon>Bacillati</taxon>
        <taxon>Actinomycetota</taxon>
        <taxon>Coriobacteriia</taxon>
        <taxon>Eggerthellales</taxon>
        <taxon>Eggerthellaceae</taxon>
        <taxon>Slackia</taxon>
    </lineage>
</organism>
<evidence type="ECO:0000256" key="6">
    <source>
        <dbReference type="ARBA" id="ARBA00023136"/>
    </source>
</evidence>
<keyword evidence="4 7" id="KW-0812">Transmembrane</keyword>
<accession>K0YKR4</accession>
<dbReference type="Pfam" id="PF13807">
    <property type="entry name" value="GNVR"/>
    <property type="match status" value="1"/>
</dbReference>
<keyword evidence="6 7" id="KW-0472">Membrane</keyword>
<dbReference type="GO" id="GO:0005886">
    <property type="term" value="C:plasma membrane"/>
    <property type="evidence" value="ECO:0007669"/>
    <property type="project" value="UniProtKB-SubCell"/>
</dbReference>
<dbReference type="HOGENOM" id="CLU_082668_0_1_11"/>
<keyword evidence="3" id="KW-1003">Cell membrane</keyword>
<feature type="transmembrane region" description="Helical" evidence="7">
    <location>
        <begin position="203"/>
        <end position="223"/>
    </location>
</feature>
<evidence type="ECO:0000256" key="3">
    <source>
        <dbReference type="ARBA" id="ARBA00022475"/>
    </source>
</evidence>
<evidence type="ECO:0000256" key="7">
    <source>
        <dbReference type="SAM" id="Phobius"/>
    </source>
</evidence>
<dbReference type="PANTHER" id="PTHR32309">
    <property type="entry name" value="TYROSINE-PROTEIN KINASE"/>
    <property type="match status" value="1"/>
</dbReference>
<dbReference type="PATRIC" id="fig|742818.3.peg.563"/>
<dbReference type="InterPro" id="IPR003856">
    <property type="entry name" value="LPS_length_determ_N"/>
</dbReference>
<feature type="domain" description="Polysaccharide chain length determinant N-terminal" evidence="8">
    <location>
        <begin position="35"/>
        <end position="126"/>
    </location>
</feature>
<evidence type="ECO:0000256" key="1">
    <source>
        <dbReference type="ARBA" id="ARBA00004651"/>
    </source>
</evidence>
<dbReference type="Proteomes" id="UP000006069">
    <property type="component" value="Unassembled WGS sequence"/>
</dbReference>
<sequence>MPHAWHASVLFSRMGTIRRVLFEACTQMDERFFERMTLLELLQLLRKRLALVIALPIVCALAMGAYSYFFMSNTYTASTSLYVLTKTETSNGSSNMYSDLNASQLLTNDVATLIKSDRVMGDTAKALSMQSLAGFDVAITSETTTRVITLSVTGEDADATAVVANKLAESASSVAQEVMDIQSVNVIDKAVAPVNPSGPNRPMYVAVALMAGLFLAVAIVVVADMLNTKVRRVEEVEELLGLPVIGRMPAMKGGR</sequence>
<reference evidence="10 11" key="1">
    <citation type="submission" date="2012-08" db="EMBL/GenBank/DDBJ databases">
        <title>The Genome Sequence of Slackia piriformis YIT 12062.</title>
        <authorList>
            <consortium name="The Broad Institute Genome Sequencing Platform"/>
            <person name="Earl A."/>
            <person name="Ward D."/>
            <person name="Feldgarden M."/>
            <person name="Gevers D."/>
            <person name="Morotomi M."/>
            <person name="Walker B."/>
            <person name="Young S.K."/>
            <person name="Zeng Q."/>
            <person name="Gargeya S."/>
            <person name="Fitzgerald M."/>
            <person name="Haas B."/>
            <person name="Abouelleil A."/>
            <person name="Alvarado L."/>
            <person name="Arachchi H.M."/>
            <person name="Berlin A.M."/>
            <person name="Chapman S.B."/>
            <person name="Goldberg J."/>
            <person name="Griggs A."/>
            <person name="Gujja S."/>
            <person name="Hansen M."/>
            <person name="Howarth C."/>
            <person name="Imamovic A."/>
            <person name="Larimer J."/>
            <person name="McCowen C."/>
            <person name="Montmayeur A."/>
            <person name="Murphy C."/>
            <person name="Neiman D."/>
            <person name="Pearson M."/>
            <person name="Priest M."/>
            <person name="Roberts A."/>
            <person name="Saif S."/>
            <person name="Shea T."/>
            <person name="Sisk P."/>
            <person name="Sykes S."/>
            <person name="Wortman J."/>
            <person name="Nusbaum C."/>
            <person name="Birren B."/>
        </authorList>
    </citation>
    <scope>NUCLEOTIDE SEQUENCE [LARGE SCALE GENOMIC DNA]</scope>
    <source>
        <strain evidence="10 11">YIT 12062</strain>
    </source>
</reference>
<dbReference type="InterPro" id="IPR032807">
    <property type="entry name" value="GNVR"/>
</dbReference>
<gene>
    <name evidence="10" type="ORF">HMPREF9451_00516</name>
</gene>
<keyword evidence="5 7" id="KW-1133">Transmembrane helix</keyword>
<evidence type="ECO:0000256" key="4">
    <source>
        <dbReference type="ARBA" id="ARBA00022692"/>
    </source>
</evidence>
<evidence type="ECO:0008006" key="12">
    <source>
        <dbReference type="Google" id="ProtNLM"/>
    </source>
</evidence>
<dbReference type="AlphaFoldDB" id="K0YKR4"/>
<comment type="caution">
    <text evidence="10">The sequence shown here is derived from an EMBL/GenBank/DDBJ whole genome shotgun (WGS) entry which is preliminary data.</text>
</comment>
<evidence type="ECO:0000256" key="2">
    <source>
        <dbReference type="ARBA" id="ARBA00006683"/>
    </source>
</evidence>
<feature type="domain" description="Tyrosine-protein kinase G-rich" evidence="9">
    <location>
        <begin position="171"/>
        <end position="222"/>
    </location>
</feature>
<dbReference type="EMBL" id="ADMD01000002">
    <property type="protein sequence ID" value="EJZ84207.1"/>
    <property type="molecule type" value="Genomic_DNA"/>
</dbReference>
<evidence type="ECO:0000259" key="8">
    <source>
        <dbReference type="Pfam" id="PF02706"/>
    </source>
</evidence>
<name>K0YKR4_9ACTN</name>
<protein>
    <recommendedName>
        <fullName evidence="12">Polysaccharide chain length determinant N-terminal domain-containing protein</fullName>
    </recommendedName>
</protein>
<comment type="subcellular location">
    <subcellularLocation>
        <location evidence="1">Cell membrane</location>
        <topology evidence="1">Multi-pass membrane protein</topology>
    </subcellularLocation>
</comment>
<proteinExistence type="inferred from homology"/>
<dbReference type="GO" id="GO:0004713">
    <property type="term" value="F:protein tyrosine kinase activity"/>
    <property type="evidence" value="ECO:0007669"/>
    <property type="project" value="TreeGrafter"/>
</dbReference>
<dbReference type="InParanoid" id="K0YKR4"/>